<name>A0A1E5VE46_9POAL</name>
<evidence type="ECO:0000256" key="3">
    <source>
        <dbReference type="ARBA" id="ARBA00022900"/>
    </source>
</evidence>
<gene>
    <name evidence="6" type="ORF">BAE44_0015565</name>
</gene>
<evidence type="ECO:0000256" key="1">
    <source>
        <dbReference type="ARBA" id="ARBA00009500"/>
    </source>
</evidence>
<feature type="domain" description="Serpin" evidence="5">
    <location>
        <begin position="12"/>
        <end position="51"/>
    </location>
</feature>
<evidence type="ECO:0000256" key="2">
    <source>
        <dbReference type="ARBA" id="ARBA00022690"/>
    </source>
</evidence>
<dbReference type="InterPro" id="IPR023796">
    <property type="entry name" value="Serpin_dom"/>
</dbReference>
<keyword evidence="3" id="KW-0722">Serine protease inhibitor</keyword>
<dbReference type="GO" id="GO:0004867">
    <property type="term" value="F:serine-type endopeptidase inhibitor activity"/>
    <property type="evidence" value="ECO:0007669"/>
    <property type="project" value="UniProtKB-KW"/>
</dbReference>
<dbReference type="OrthoDB" id="1063785at2759"/>
<feature type="domain" description="Serpin" evidence="5">
    <location>
        <begin position="79"/>
        <end position="189"/>
    </location>
</feature>
<dbReference type="Gene3D" id="3.30.497.10">
    <property type="entry name" value="Antithrombin, subunit I, domain 2"/>
    <property type="match status" value="2"/>
</dbReference>
<dbReference type="InterPro" id="IPR042178">
    <property type="entry name" value="Serpin_sf_1"/>
</dbReference>
<dbReference type="Proteomes" id="UP000095767">
    <property type="component" value="Unassembled WGS sequence"/>
</dbReference>
<dbReference type="PANTHER" id="PTHR11461">
    <property type="entry name" value="SERINE PROTEASE INHIBITOR, SERPIN"/>
    <property type="match status" value="1"/>
</dbReference>
<dbReference type="InterPro" id="IPR036186">
    <property type="entry name" value="Serpin_sf"/>
</dbReference>
<protein>
    <recommendedName>
        <fullName evidence="5">Serpin domain-containing protein</fullName>
    </recommendedName>
</protein>
<dbReference type="AlphaFoldDB" id="A0A1E5VE46"/>
<dbReference type="InterPro" id="IPR042185">
    <property type="entry name" value="Serpin_sf_2"/>
</dbReference>
<evidence type="ECO:0000313" key="7">
    <source>
        <dbReference type="Proteomes" id="UP000095767"/>
    </source>
</evidence>
<reference evidence="6 7" key="1">
    <citation type="submission" date="2016-09" db="EMBL/GenBank/DDBJ databases">
        <title>The draft genome of Dichanthelium oligosanthes: A C3 panicoid grass species.</title>
        <authorList>
            <person name="Studer A.J."/>
            <person name="Schnable J.C."/>
            <person name="Brutnell T.P."/>
        </authorList>
    </citation>
    <scope>NUCLEOTIDE SEQUENCE [LARGE SCALE GENOMIC DNA]</scope>
    <source>
        <strain evidence="7">cv. Kellogg 1175</strain>
        <tissue evidence="6">Leaf</tissue>
    </source>
</reference>
<keyword evidence="7" id="KW-1185">Reference proteome</keyword>
<sequence length="190" mass="21293">MLKRLAAPAGTSSGANLIFSPLSIHAALALAAAGARGRTLDELLAVLGARAVLRRRTRLARVRRVEPRHSVVDPHPGLRDTVVVLASAIYFKGQWQQRFREEDTTDREFFLLDGSPWSSKQKPALKRSKENSGREIDLPKFSMCVFLPDEHDGLQNLVDRITSGKGYLLNHLPEQRVAAGRFRLPRFKLF</sequence>
<accession>A0A1E5VE46</accession>
<comment type="similarity">
    <text evidence="1">Belongs to the serpin family.</text>
</comment>
<dbReference type="EMBL" id="LWDX02042588">
    <property type="protein sequence ID" value="OEL23416.1"/>
    <property type="molecule type" value="Genomic_DNA"/>
</dbReference>
<dbReference type="SUPFAM" id="SSF56574">
    <property type="entry name" value="Serpins"/>
    <property type="match status" value="1"/>
</dbReference>
<evidence type="ECO:0000313" key="6">
    <source>
        <dbReference type="EMBL" id="OEL23416.1"/>
    </source>
</evidence>
<evidence type="ECO:0000256" key="4">
    <source>
        <dbReference type="ARBA" id="ARBA00049586"/>
    </source>
</evidence>
<dbReference type="InterPro" id="IPR000215">
    <property type="entry name" value="Serpin_fam"/>
</dbReference>
<dbReference type="Gene3D" id="2.30.39.10">
    <property type="entry name" value="Alpha-1-antitrypsin, domain 1"/>
    <property type="match status" value="1"/>
</dbReference>
<dbReference type="STRING" id="888268.A0A1E5VE46"/>
<proteinExistence type="inferred from homology"/>
<evidence type="ECO:0000259" key="5">
    <source>
        <dbReference type="Pfam" id="PF00079"/>
    </source>
</evidence>
<dbReference type="PANTHER" id="PTHR11461:SF209">
    <property type="entry name" value="SERPIN-Z8-RELATED"/>
    <property type="match status" value="1"/>
</dbReference>
<dbReference type="Pfam" id="PF00079">
    <property type="entry name" value="Serpin"/>
    <property type="match status" value="2"/>
</dbReference>
<comment type="function">
    <text evidence="4">Probable serine protease inhibitor.</text>
</comment>
<dbReference type="GO" id="GO:0005615">
    <property type="term" value="C:extracellular space"/>
    <property type="evidence" value="ECO:0007669"/>
    <property type="project" value="InterPro"/>
</dbReference>
<comment type="caution">
    <text evidence="6">The sequence shown here is derived from an EMBL/GenBank/DDBJ whole genome shotgun (WGS) entry which is preliminary data.</text>
</comment>
<organism evidence="6 7">
    <name type="scientific">Dichanthelium oligosanthes</name>
    <dbReference type="NCBI Taxonomy" id="888268"/>
    <lineage>
        <taxon>Eukaryota</taxon>
        <taxon>Viridiplantae</taxon>
        <taxon>Streptophyta</taxon>
        <taxon>Embryophyta</taxon>
        <taxon>Tracheophyta</taxon>
        <taxon>Spermatophyta</taxon>
        <taxon>Magnoliopsida</taxon>
        <taxon>Liliopsida</taxon>
        <taxon>Poales</taxon>
        <taxon>Poaceae</taxon>
        <taxon>PACMAD clade</taxon>
        <taxon>Panicoideae</taxon>
        <taxon>Panicodae</taxon>
        <taxon>Paniceae</taxon>
        <taxon>Dichantheliinae</taxon>
        <taxon>Dichanthelium</taxon>
    </lineage>
</organism>
<keyword evidence="2" id="KW-0646">Protease inhibitor</keyword>